<dbReference type="Proteomes" id="UP000324705">
    <property type="component" value="Chromosome 4A"/>
</dbReference>
<name>A0A9R0W5P5_TRITD</name>
<protein>
    <recommendedName>
        <fullName evidence="2">Disease resistance R13L4/SHOC-2-like LRR domain-containing protein</fullName>
    </recommendedName>
</protein>
<evidence type="ECO:0000259" key="2">
    <source>
        <dbReference type="Pfam" id="PF23598"/>
    </source>
</evidence>
<dbReference type="InterPro" id="IPR055414">
    <property type="entry name" value="LRR_R13L4/SHOC2-like"/>
</dbReference>
<evidence type="ECO:0000313" key="4">
    <source>
        <dbReference type="Proteomes" id="UP000324705"/>
    </source>
</evidence>
<dbReference type="OMA" id="WCEVELP"/>
<dbReference type="Gene3D" id="3.80.10.10">
    <property type="entry name" value="Ribonuclease Inhibitor"/>
    <property type="match status" value="1"/>
</dbReference>
<dbReference type="AlphaFoldDB" id="A0A9R0W5P5"/>
<accession>A0A9R0W5P5</accession>
<gene>
    <name evidence="3" type="ORF">TRITD_4Av1G257750</name>
</gene>
<dbReference type="PANTHER" id="PTHR47186:SF3">
    <property type="entry name" value="OS09G0267800 PROTEIN"/>
    <property type="match status" value="1"/>
</dbReference>
<dbReference type="EMBL" id="LT934117">
    <property type="protein sequence ID" value="VAH99641.1"/>
    <property type="molecule type" value="Genomic_DNA"/>
</dbReference>
<dbReference type="PANTHER" id="PTHR47186">
    <property type="entry name" value="LEUCINE-RICH REPEAT-CONTAINING PROTEIN 57"/>
    <property type="match status" value="1"/>
</dbReference>
<dbReference type="Gramene" id="TRITD4Av1G257750.1">
    <property type="protein sequence ID" value="TRITD4Av1G257750.1"/>
    <property type="gene ID" value="TRITD4Av1G257750"/>
</dbReference>
<evidence type="ECO:0000313" key="3">
    <source>
        <dbReference type="EMBL" id="VAH99641.1"/>
    </source>
</evidence>
<dbReference type="SUPFAM" id="SSF52047">
    <property type="entry name" value="RNI-like"/>
    <property type="match status" value="1"/>
</dbReference>
<keyword evidence="4" id="KW-1185">Reference proteome</keyword>
<organism evidence="3 4">
    <name type="scientific">Triticum turgidum subsp. durum</name>
    <name type="common">Durum wheat</name>
    <name type="synonym">Triticum durum</name>
    <dbReference type="NCBI Taxonomy" id="4567"/>
    <lineage>
        <taxon>Eukaryota</taxon>
        <taxon>Viridiplantae</taxon>
        <taxon>Streptophyta</taxon>
        <taxon>Embryophyta</taxon>
        <taxon>Tracheophyta</taxon>
        <taxon>Spermatophyta</taxon>
        <taxon>Magnoliopsida</taxon>
        <taxon>Liliopsida</taxon>
        <taxon>Poales</taxon>
        <taxon>Poaceae</taxon>
        <taxon>BOP clade</taxon>
        <taxon>Pooideae</taxon>
        <taxon>Triticodae</taxon>
        <taxon>Triticeae</taxon>
        <taxon>Triticinae</taxon>
        <taxon>Triticum</taxon>
    </lineage>
</organism>
<dbReference type="Pfam" id="PF23598">
    <property type="entry name" value="LRR_14"/>
    <property type="match status" value="1"/>
</dbReference>
<dbReference type="InterPro" id="IPR032675">
    <property type="entry name" value="LRR_dom_sf"/>
</dbReference>
<proteinExistence type="predicted"/>
<keyword evidence="1" id="KW-0677">Repeat</keyword>
<evidence type="ECO:0000256" key="1">
    <source>
        <dbReference type="ARBA" id="ARBA00022737"/>
    </source>
</evidence>
<reference evidence="3 4" key="1">
    <citation type="submission" date="2017-09" db="EMBL/GenBank/DDBJ databases">
        <authorList>
            <consortium name="International Durum Wheat Genome Sequencing Consortium (IDWGSC)"/>
            <person name="Milanesi L."/>
        </authorList>
    </citation>
    <scope>NUCLEOTIDE SEQUENCE [LARGE SCALE GENOMIC DNA]</scope>
    <source>
        <strain evidence="4">cv. Svevo</strain>
    </source>
</reference>
<feature type="domain" description="Disease resistance R13L4/SHOC-2-like LRR" evidence="2">
    <location>
        <begin position="1"/>
        <end position="237"/>
    </location>
</feature>
<sequence length="241" mass="27300">MKSLHTLRGLDVKSLKCFMGLSELTNLRELRMSVGLSLASPKADALACSIGKLYNLERLSISGSDHVVERVDSQLLGSLSNPFRHIERLELHCWWLWRVPKWLFGLHCLRFLKLSVEETSTQDIHLLGELPSLIHLEFEALEIPNERAMIGTGLFPVLEFLKVSSGKDTTVYLAFEAGAMPSLRTLWFSACDWVGTIPVGMEHLLHLQEIKVYWFPNDKDVGDTLKETLLMHPNHPSVTLL</sequence>